<evidence type="ECO:0000313" key="1">
    <source>
        <dbReference type="EMBL" id="MEQ2233258.1"/>
    </source>
</evidence>
<comment type="caution">
    <text evidence="1">The sequence shown here is derived from an EMBL/GenBank/DDBJ whole genome shotgun (WGS) entry which is preliminary data.</text>
</comment>
<evidence type="ECO:0000313" key="2">
    <source>
        <dbReference type="Proteomes" id="UP001482620"/>
    </source>
</evidence>
<protein>
    <submittedName>
        <fullName evidence="1">Uncharacterized protein</fullName>
    </submittedName>
</protein>
<gene>
    <name evidence="1" type="ORF">ILYODFUR_020069</name>
</gene>
<dbReference type="EMBL" id="JAHRIQ010036800">
    <property type="protein sequence ID" value="MEQ2233258.1"/>
    <property type="molecule type" value="Genomic_DNA"/>
</dbReference>
<dbReference type="Proteomes" id="UP001482620">
    <property type="component" value="Unassembled WGS sequence"/>
</dbReference>
<proteinExistence type="predicted"/>
<keyword evidence="2" id="KW-1185">Reference proteome</keyword>
<name>A0ABV0TNS0_9TELE</name>
<sequence>MVEHLCCCQQVRGCQPRNTCSKFENFQASHVLRLVPFSLILLHGFPLSPVLIQIALSCCPQPSLALVFHSEFDNNHRLRSRSSTAIVCVTANYKNFVTFQDCGAVLLLTILPTLRWYSIVMENKETV</sequence>
<reference evidence="1 2" key="1">
    <citation type="submission" date="2021-06" db="EMBL/GenBank/DDBJ databases">
        <authorList>
            <person name="Palmer J.M."/>
        </authorList>
    </citation>
    <scope>NUCLEOTIDE SEQUENCE [LARGE SCALE GENOMIC DNA]</scope>
    <source>
        <strain evidence="2">if_2019</strain>
        <tissue evidence="1">Muscle</tissue>
    </source>
</reference>
<accession>A0ABV0TNS0</accession>
<organism evidence="1 2">
    <name type="scientific">Ilyodon furcidens</name>
    <name type="common">goldbreast splitfin</name>
    <dbReference type="NCBI Taxonomy" id="33524"/>
    <lineage>
        <taxon>Eukaryota</taxon>
        <taxon>Metazoa</taxon>
        <taxon>Chordata</taxon>
        <taxon>Craniata</taxon>
        <taxon>Vertebrata</taxon>
        <taxon>Euteleostomi</taxon>
        <taxon>Actinopterygii</taxon>
        <taxon>Neopterygii</taxon>
        <taxon>Teleostei</taxon>
        <taxon>Neoteleostei</taxon>
        <taxon>Acanthomorphata</taxon>
        <taxon>Ovalentaria</taxon>
        <taxon>Atherinomorphae</taxon>
        <taxon>Cyprinodontiformes</taxon>
        <taxon>Goodeidae</taxon>
        <taxon>Ilyodon</taxon>
    </lineage>
</organism>